<accession>A0A443SFI7</accession>
<evidence type="ECO:0000256" key="1">
    <source>
        <dbReference type="ARBA" id="ARBA00006529"/>
    </source>
</evidence>
<dbReference type="PROSITE" id="PS50011">
    <property type="entry name" value="PROTEIN_KINASE_DOM"/>
    <property type="match status" value="1"/>
</dbReference>
<evidence type="ECO:0000256" key="6">
    <source>
        <dbReference type="ARBA" id="ARBA00022840"/>
    </source>
</evidence>
<gene>
    <name evidence="9" type="ORF">B4U80_10618</name>
</gene>
<dbReference type="InterPro" id="IPR017441">
    <property type="entry name" value="Protein_kinase_ATP_BS"/>
</dbReference>
<dbReference type="VEuPathDB" id="VectorBase:LDEU005752"/>
<dbReference type="Gene3D" id="3.30.200.20">
    <property type="entry name" value="Phosphorylase Kinase, domain 1"/>
    <property type="match status" value="1"/>
</dbReference>
<dbReference type="PRINTS" id="PR00109">
    <property type="entry name" value="TYRKINASE"/>
</dbReference>
<dbReference type="InterPro" id="IPR011009">
    <property type="entry name" value="Kinase-like_dom_sf"/>
</dbReference>
<dbReference type="PANTHER" id="PTHR46716">
    <property type="entry name" value="MITOGEN-ACTIVATED PROTEIN KINASE KINASE KINASE 7"/>
    <property type="match status" value="1"/>
</dbReference>
<feature type="binding site" evidence="7">
    <location>
        <position position="45"/>
    </location>
    <ligand>
        <name>ATP</name>
        <dbReference type="ChEBI" id="CHEBI:30616"/>
    </ligand>
</feature>
<dbReference type="SMART" id="SM00220">
    <property type="entry name" value="S_TKc"/>
    <property type="match status" value="1"/>
</dbReference>
<proteinExistence type="inferred from homology"/>
<organism evidence="9 10">
    <name type="scientific">Leptotrombidium deliense</name>
    <dbReference type="NCBI Taxonomy" id="299467"/>
    <lineage>
        <taxon>Eukaryota</taxon>
        <taxon>Metazoa</taxon>
        <taxon>Ecdysozoa</taxon>
        <taxon>Arthropoda</taxon>
        <taxon>Chelicerata</taxon>
        <taxon>Arachnida</taxon>
        <taxon>Acari</taxon>
        <taxon>Acariformes</taxon>
        <taxon>Trombidiformes</taxon>
        <taxon>Prostigmata</taxon>
        <taxon>Anystina</taxon>
        <taxon>Parasitengona</taxon>
        <taxon>Trombiculoidea</taxon>
        <taxon>Trombiculidae</taxon>
        <taxon>Leptotrombidium</taxon>
    </lineage>
</organism>
<dbReference type="InterPro" id="IPR001245">
    <property type="entry name" value="Ser-Thr/Tyr_kinase_cat_dom"/>
</dbReference>
<feature type="domain" description="Protein kinase" evidence="8">
    <location>
        <begin position="18"/>
        <end position="267"/>
    </location>
</feature>
<protein>
    <submittedName>
        <fullName evidence="9">Mitogen-activated protein kinase kinase kinase 7-like isoform X1</fullName>
    </submittedName>
</protein>
<keyword evidence="5 9" id="KW-0418">Kinase</keyword>
<keyword evidence="3" id="KW-0808">Transferase</keyword>
<dbReference type="OrthoDB" id="6414404at2759"/>
<comment type="similarity">
    <text evidence="1">Belongs to the protein kinase superfamily. STE Ser/Thr protein kinase family. MAP kinase kinase kinase subfamily.</text>
</comment>
<dbReference type="GO" id="GO:0043123">
    <property type="term" value="P:positive regulation of canonical NF-kappaB signal transduction"/>
    <property type="evidence" value="ECO:0007669"/>
    <property type="project" value="TreeGrafter"/>
</dbReference>
<evidence type="ECO:0000256" key="3">
    <source>
        <dbReference type="ARBA" id="ARBA00022679"/>
    </source>
</evidence>
<dbReference type="GO" id="GO:0007254">
    <property type="term" value="P:JNK cascade"/>
    <property type="evidence" value="ECO:0007669"/>
    <property type="project" value="TreeGrafter"/>
</dbReference>
<keyword evidence="10" id="KW-1185">Reference proteome</keyword>
<dbReference type="AlphaFoldDB" id="A0A443SFI7"/>
<keyword evidence="4 7" id="KW-0547">Nucleotide-binding</keyword>
<evidence type="ECO:0000256" key="4">
    <source>
        <dbReference type="ARBA" id="ARBA00022741"/>
    </source>
</evidence>
<dbReference type="GO" id="GO:0005524">
    <property type="term" value="F:ATP binding"/>
    <property type="evidence" value="ECO:0007669"/>
    <property type="project" value="UniProtKB-UniRule"/>
</dbReference>
<dbReference type="Gene3D" id="1.10.510.10">
    <property type="entry name" value="Transferase(Phosphotransferase) domain 1"/>
    <property type="match status" value="1"/>
</dbReference>
<evidence type="ECO:0000256" key="2">
    <source>
        <dbReference type="ARBA" id="ARBA00022527"/>
    </source>
</evidence>
<evidence type="ECO:0000256" key="5">
    <source>
        <dbReference type="ARBA" id="ARBA00022777"/>
    </source>
</evidence>
<dbReference type="GO" id="GO:0006955">
    <property type="term" value="P:immune response"/>
    <property type="evidence" value="ECO:0007669"/>
    <property type="project" value="TreeGrafter"/>
</dbReference>
<dbReference type="PROSITE" id="PS00108">
    <property type="entry name" value="PROTEIN_KINASE_ST"/>
    <property type="match status" value="1"/>
</dbReference>
<dbReference type="Pfam" id="PF07714">
    <property type="entry name" value="PK_Tyr_Ser-Thr"/>
    <property type="match status" value="1"/>
</dbReference>
<name>A0A443SFI7_9ACAR</name>
<dbReference type="InterPro" id="IPR008271">
    <property type="entry name" value="Ser/Thr_kinase_AS"/>
</dbReference>
<keyword evidence="2" id="KW-0723">Serine/threonine-protein kinase</keyword>
<dbReference type="GO" id="GO:0004709">
    <property type="term" value="F:MAP kinase kinase kinase activity"/>
    <property type="evidence" value="ECO:0007669"/>
    <property type="project" value="TreeGrafter"/>
</dbReference>
<evidence type="ECO:0000313" key="9">
    <source>
        <dbReference type="EMBL" id="RWS26289.1"/>
    </source>
</evidence>
<sequence>MASAIVAPLTTEVDLSELTLQEVVGRGSFGIVRKAIWKGLEVAVKLIITEQEKQSFLTEVKQLSRLNHEHIVKLHGASTKHPVCLVMEFAEGGSLHDALHMSPEFEYSLIHAINWCLQCASGVAYLHSIKPKPIVHRDLKTPNLLLFNHGTVVKICDLGTATDITTNMTSNRGTVAWMAPEVFQSQSYTESCDVYSWGVILWQVLSRQIPYENKTSYQIMWAVHVGERPPPIKNCPKPFDSLISRCWSQLPEERPSIAEVEKCMRLILDVFTEEEKSPKPLRRIRNDTLTSQQSVDYSSYLTDLSGYPTNIPQLISTEPPPLLNMQTNSMIYHRTHPENSLPVMNNFENLSFYSREQIVQNMNSQKGHKRTGSEGASSLCVPPITMTKTKSFNDMQSTTNKNEQFVFKEYEDIDEDDELLSHRSYANTCMLFDQQLRPKTPDENDEESKKLFREHKELCDSYLRRHVEVQLLLERKKELESLVQKRKTESSVDTNVSLFEDYEKLHVEKENLLQFKNNLKLQLAKIRKKSDWVFVDKVSLK</sequence>
<dbReference type="SUPFAM" id="SSF56112">
    <property type="entry name" value="Protein kinase-like (PK-like)"/>
    <property type="match status" value="1"/>
</dbReference>
<dbReference type="EMBL" id="NCKV01002893">
    <property type="protein sequence ID" value="RWS26289.1"/>
    <property type="molecule type" value="Genomic_DNA"/>
</dbReference>
<evidence type="ECO:0000256" key="7">
    <source>
        <dbReference type="PROSITE-ProRule" id="PRU10141"/>
    </source>
</evidence>
<dbReference type="GO" id="GO:0019899">
    <property type="term" value="F:enzyme binding"/>
    <property type="evidence" value="ECO:0007669"/>
    <property type="project" value="UniProtKB-ARBA"/>
</dbReference>
<keyword evidence="6 7" id="KW-0067">ATP-binding</keyword>
<reference evidence="9 10" key="1">
    <citation type="journal article" date="2018" name="Gigascience">
        <title>Genomes of trombidid mites reveal novel predicted allergens and laterally-transferred genes associated with secondary metabolism.</title>
        <authorList>
            <person name="Dong X."/>
            <person name="Chaisiri K."/>
            <person name="Xia D."/>
            <person name="Armstrong S.D."/>
            <person name="Fang Y."/>
            <person name="Donnelly M.J."/>
            <person name="Kadowaki T."/>
            <person name="McGarry J.W."/>
            <person name="Darby A.C."/>
            <person name="Makepeace B.L."/>
        </authorList>
    </citation>
    <scope>NUCLEOTIDE SEQUENCE [LARGE SCALE GENOMIC DNA]</scope>
    <source>
        <strain evidence="9">UoL-UT</strain>
    </source>
</reference>
<comment type="caution">
    <text evidence="9">The sequence shown here is derived from an EMBL/GenBank/DDBJ whole genome shotgun (WGS) entry which is preliminary data.</text>
</comment>
<evidence type="ECO:0000259" key="8">
    <source>
        <dbReference type="PROSITE" id="PS50011"/>
    </source>
</evidence>
<dbReference type="STRING" id="299467.A0A443SFI7"/>
<evidence type="ECO:0000313" key="10">
    <source>
        <dbReference type="Proteomes" id="UP000288716"/>
    </source>
</evidence>
<dbReference type="PROSITE" id="PS00107">
    <property type="entry name" value="PROTEIN_KINASE_ATP"/>
    <property type="match status" value="1"/>
</dbReference>
<dbReference type="InterPro" id="IPR000719">
    <property type="entry name" value="Prot_kinase_dom"/>
</dbReference>
<dbReference type="PANTHER" id="PTHR46716:SF1">
    <property type="entry name" value="MITOGEN-ACTIVATED PROTEIN KINASE KINASE KINASE 7"/>
    <property type="match status" value="1"/>
</dbReference>
<dbReference type="GO" id="GO:0006950">
    <property type="term" value="P:response to stress"/>
    <property type="evidence" value="ECO:0007669"/>
    <property type="project" value="UniProtKB-ARBA"/>
</dbReference>
<dbReference type="Proteomes" id="UP000288716">
    <property type="component" value="Unassembled WGS sequence"/>
</dbReference>